<dbReference type="RefSeq" id="WP_336349391.1">
    <property type="nucleotide sequence ID" value="NZ_JAZAQL010000001.1"/>
</dbReference>
<dbReference type="InterPro" id="IPR006311">
    <property type="entry name" value="TAT_signal"/>
</dbReference>
<dbReference type="InterPro" id="IPR055774">
    <property type="entry name" value="DUF7350"/>
</dbReference>
<dbReference type="EMBL" id="JBHSXN010000001">
    <property type="protein sequence ID" value="MFC6952413.1"/>
    <property type="molecule type" value="Genomic_DNA"/>
</dbReference>
<dbReference type="Proteomes" id="UP001596395">
    <property type="component" value="Unassembled WGS sequence"/>
</dbReference>
<dbReference type="PROSITE" id="PS51318">
    <property type="entry name" value="TAT"/>
    <property type="match status" value="1"/>
</dbReference>
<gene>
    <name evidence="2" type="ORF">ACFQGB_06020</name>
</gene>
<dbReference type="InterPro" id="IPR038482">
    <property type="entry name" value="Tp34-type_sf"/>
</dbReference>
<feature type="domain" description="DUF7350" evidence="1">
    <location>
        <begin position="238"/>
        <end position="361"/>
    </location>
</feature>
<name>A0ABD5VFF6_9EURY</name>
<evidence type="ECO:0000313" key="2">
    <source>
        <dbReference type="EMBL" id="MFC6952413.1"/>
    </source>
</evidence>
<evidence type="ECO:0000259" key="1">
    <source>
        <dbReference type="Pfam" id="PF24041"/>
    </source>
</evidence>
<keyword evidence="3" id="KW-1185">Reference proteome</keyword>
<feature type="domain" description="DUF7350" evidence="1">
    <location>
        <begin position="86"/>
        <end position="164"/>
    </location>
</feature>
<evidence type="ECO:0000313" key="3">
    <source>
        <dbReference type="Proteomes" id="UP001596395"/>
    </source>
</evidence>
<dbReference type="Gene3D" id="2.60.40.2480">
    <property type="entry name" value="Periplasmic metal-binding protein Tp34-type"/>
    <property type="match status" value="1"/>
</dbReference>
<comment type="caution">
    <text evidence="2">The sequence shown here is derived from an EMBL/GenBank/DDBJ whole genome shotgun (WGS) entry which is preliminary data.</text>
</comment>
<reference evidence="2 3" key="1">
    <citation type="journal article" date="2019" name="Int. J. Syst. Evol. Microbiol.">
        <title>The Global Catalogue of Microorganisms (GCM) 10K type strain sequencing project: providing services to taxonomists for standard genome sequencing and annotation.</title>
        <authorList>
            <consortium name="The Broad Institute Genomics Platform"/>
            <consortium name="The Broad Institute Genome Sequencing Center for Infectious Disease"/>
            <person name="Wu L."/>
            <person name="Ma J."/>
        </authorList>
    </citation>
    <scope>NUCLEOTIDE SEQUENCE [LARGE SCALE GENOMIC DNA]</scope>
    <source>
        <strain evidence="2 3">GX26</strain>
    </source>
</reference>
<proteinExistence type="predicted"/>
<dbReference type="PROSITE" id="PS51257">
    <property type="entry name" value="PROKAR_LIPOPROTEIN"/>
    <property type="match status" value="1"/>
</dbReference>
<accession>A0ABD5VFF6</accession>
<organism evidence="2 3">
    <name type="scientific">Halorubellus litoreus</name>
    <dbReference type="NCBI Taxonomy" id="755308"/>
    <lineage>
        <taxon>Archaea</taxon>
        <taxon>Methanobacteriati</taxon>
        <taxon>Methanobacteriota</taxon>
        <taxon>Stenosarchaea group</taxon>
        <taxon>Halobacteria</taxon>
        <taxon>Halobacteriales</taxon>
        <taxon>Halorubellaceae</taxon>
        <taxon>Halorubellus</taxon>
    </lineage>
</organism>
<sequence length="362" mass="38823">MDRRTFLRTASAGATASALGATAGCMGLLETRSARSPPVLEDRPNAVYFPTHIEGMEMGEMAKSGDYAAMTMYSYPHRFWNVNGTSVEKTPIQEGDDAHVMVSVFDPETKQVLPDAGVSIDIESDGETVSQETIYPMLSQPMGFHYGANFDLGDVDAATLTVNVSVGGLEGSGVTMTGDYAGRFSEGATIPVELPYSEATKENITYEQTPDRAGELAARGPMERDMEMPMGVAPAPGDLPGRVLGDPANGEPKSGDAVFATTVVDADRFDGRYLAVSPRTPYNGYVVPRMGIQATVDRDGDTVFDDALDRVLDPELGYHYGANVDVQPDDDVTLSVTTPAQVARHEGYETAFLEFDDVELTA</sequence>
<protein>
    <recommendedName>
        <fullName evidence="1">DUF7350 domain-containing protein</fullName>
    </recommendedName>
</protein>
<dbReference type="AlphaFoldDB" id="A0ABD5VFF6"/>
<dbReference type="Pfam" id="PF24041">
    <property type="entry name" value="DUF7350"/>
    <property type="match status" value="2"/>
</dbReference>